<accession>A0A3L6REC9</accession>
<dbReference type="STRING" id="4540.A0A3L6REC9"/>
<evidence type="ECO:0000313" key="1">
    <source>
        <dbReference type="EMBL" id="RLN00652.1"/>
    </source>
</evidence>
<proteinExistence type="predicted"/>
<reference evidence="2" key="1">
    <citation type="journal article" date="2019" name="Nat. Commun.">
        <title>The genome of broomcorn millet.</title>
        <authorList>
            <person name="Zou C."/>
            <person name="Miki D."/>
            <person name="Li D."/>
            <person name="Tang Q."/>
            <person name="Xiao L."/>
            <person name="Rajput S."/>
            <person name="Deng P."/>
            <person name="Jia W."/>
            <person name="Huang R."/>
            <person name="Zhang M."/>
            <person name="Sun Y."/>
            <person name="Hu J."/>
            <person name="Fu X."/>
            <person name="Schnable P.S."/>
            <person name="Li F."/>
            <person name="Zhang H."/>
            <person name="Feng B."/>
            <person name="Zhu X."/>
            <person name="Liu R."/>
            <person name="Schnable J.C."/>
            <person name="Zhu J.-K."/>
            <person name="Zhang H."/>
        </authorList>
    </citation>
    <scope>NUCLEOTIDE SEQUENCE [LARGE SCALE GENOMIC DNA]</scope>
</reference>
<name>A0A3L6REC9_PANMI</name>
<comment type="caution">
    <text evidence="1">The sequence shown here is derived from an EMBL/GenBank/DDBJ whole genome shotgun (WGS) entry which is preliminary data.</text>
</comment>
<keyword evidence="2" id="KW-1185">Reference proteome</keyword>
<protein>
    <submittedName>
        <fullName evidence="1">Uncharacterized protein</fullName>
    </submittedName>
</protein>
<gene>
    <name evidence="1" type="ORF">C2845_PM06G30030</name>
</gene>
<dbReference type="Proteomes" id="UP000275267">
    <property type="component" value="Unassembled WGS sequence"/>
</dbReference>
<dbReference type="EMBL" id="PQIB02000009">
    <property type="protein sequence ID" value="RLN00652.1"/>
    <property type="molecule type" value="Genomic_DNA"/>
</dbReference>
<sequence>MAAPNMIVGLDYDADHVLRAPSLRFAVKPDPYAAGTSPKDTEDGRRLIAAVDAALARRADGGSDVEDLEINFVYATPRNRYLGGDMTSGGWYLFRHGHAADITSDHVAA</sequence>
<dbReference type="OrthoDB" id="10475596at2759"/>
<evidence type="ECO:0000313" key="2">
    <source>
        <dbReference type="Proteomes" id="UP000275267"/>
    </source>
</evidence>
<dbReference type="AlphaFoldDB" id="A0A3L6REC9"/>
<organism evidence="1 2">
    <name type="scientific">Panicum miliaceum</name>
    <name type="common">Proso millet</name>
    <name type="synonym">Broomcorn millet</name>
    <dbReference type="NCBI Taxonomy" id="4540"/>
    <lineage>
        <taxon>Eukaryota</taxon>
        <taxon>Viridiplantae</taxon>
        <taxon>Streptophyta</taxon>
        <taxon>Embryophyta</taxon>
        <taxon>Tracheophyta</taxon>
        <taxon>Spermatophyta</taxon>
        <taxon>Magnoliopsida</taxon>
        <taxon>Liliopsida</taxon>
        <taxon>Poales</taxon>
        <taxon>Poaceae</taxon>
        <taxon>PACMAD clade</taxon>
        <taxon>Panicoideae</taxon>
        <taxon>Panicodae</taxon>
        <taxon>Paniceae</taxon>
        <taxon>Panicinae</taxon>
        <taxon>Panicum</taxon>
        <taxon>Panicum sect. Panicum</taxon>
    </lineage>
</organism>